<dbReference type="EMBL" id="CAADRP010000779">
    <property type="protein sequence ID" value="VFU32084.1"/>
    <property type="molecule type" value="Genomic_DNA"/>
</dbReference>
<organism evidence="4">
    <name type="scientific">Salix viminalis</name>
    <name type="common">Common osier</name>
    <name type="synonym">Basket willow</name>
    <dbReference type="NCBI Taxonomy" id="40686"/>
    <lineage>
        <taxon>Eukaryota</taxon>
        <taxon>Viridiplantae</taxon>
        <taxon>Streptophyta</taxon>
        <taxon>Embryophyta</taxon>
        <taxon>Tracheophyta</taxon>
        <taxon>Spermatophyta</taxon>
        <taxon>Magnoliopsida</taxon>
        <taxon>eudicotyledons</taxon>
        <taxon>Gunneridae</taxon>
        <taxon>Pentapetalae</taxon>
        <taxon>rosids</taxon>
        <taxon>fabids</taxon>
        <taxon>Malpighiales</taxon>
        <taxon>Salicaceae</taxon>
        <taxon>Saliceae</taxon>
        <taxon>Salix</taxon>
    </lineage>
</organism>
<name>A0A6N2KYW6_SALVM</name>
<comment type="similarity">
    <text evidence="1">Belongs to the LEA type SMP family.</text>
</comment>
<evidence type="ECO:0000259" key="3">
    <source>
        <dbReference type="Pfam" id="PF04927"/>
    </source>
</evidence>
<evidence type="ECO:0000313" key="4">
    <source>
        <dbReference type="EMBL" id="VFU32084.1"/>
    </source>
</evidence>
<accession>A0A6N2KYW6</accession>
<proteinExistence type="inferred from homology"/>
<dbReference type="Pfam" id="PF04927">
    <property type="entry name" value="SMP"/>
    <property type="match status" value="2"/>
</dbReference>
<dbReference type="PANTHER" id="PTHR31174:SF34">
    <property type="entry name" value="LATE EMBRYOGENESIS ABUNDANT PROTEIN 47"/>
    <property type="match status" value="1"/>
</dbReference>
<dbReference type="AlphaFoldDB" id="A0A6N2KYW6"/>
<feature type="domain" description="SMP" evidence="3">
    <location>
        <begin position="13"/>
        <end position="44"/>
    </location>
</feature>
<evidence type="ECO:0000256" key="2">
    <source>
        <dbReference type="ARBA" id="ARBA00022737"/>
    </source>
</evidence>
<feature type="domain" description="SMP" evidence="3">
    <location>
        <begin position="73"/>
        <end position="110"/>
    </location>
</feature>
<keyword evidence="2" id="KW-0677">Repeat</keyword>
<gene>
    <name evidence="4" type="ORF">SVIM_LOCUS139181</name>
</gene>
<dbReference type="PANTHER" id="PTHR31174">
    <property type="entry name" value="SEED MATURATION FAMILY PROTEIN"/>
    <property type="match status" value="1"/>
</dbReference>
<protein>
    <recommendedName>
        <fullName evidence="3">SMP domain-containing protein</fullName>
    </recommendedName>
</protein>
<dbReference type="InterPro" id="IPR007011">
    <property type="entry name" value="LEA_SMP_dom"/>
</dbReference>
<dbReference type="InterPro" id="IPR042971">
    <property type="entry name" value="LEA_SMP"/>
</dbReference>
<sequence>MSQRQQQRPHEPIKYGDVFSVEGELAEKPVAPRDAAMTQTAENALMEQIQRGVRAPLVQSPPSLFQQGGTAGITIGEVAEATALSCGQKPVEWSDAGAIQAAEVRATGRTTVLLVELQPRPSQQQPSMQE</sequence>
<reference evidence="4" key="1">
    <citation type="submission" date="2019-03" db="EMBL/GenBank/DDBJ databases">
        <authorList>
            <person name="Mank J."/>
            <person name="Almeida P."/>
        </authorList>
    </citation>
    <scope>NUCLEOTIDE SEQUENCE</scope>
    <source>
        <strain evidence="4">78183</strain>
    </source>
</reference>
<evidence type="ECO:0000256" key="1">
    <source>
        <dbReference type="ARBA" id="ARBA00010733"/>
    </source>
</evidence>